<feature type="coiled-coil region" evidence="1">
    <location>
        <begin position="48"/>
        <end position="96"/>
    </location>
</feature>
<organism evidence="4 5">
    <name type="scientific">Sphingomonas hankyongi</name>
    <dbReference type="NCBI Taxonomy" id="2908209"/>
    <lineage>
        <taxon>Bacteria</taxon>
        <taxon>Pseudomonadati</taxon>
        <taxon>Pseudomonadota</taxon>
        <taxon>Alphaproteobacteria</taxon>
        <taxon>Sphingomonadales</taxon>
        <taxon>Sphingomonadaceae</taxon>
        <taxon>Sphingomonas</taxon>
    </lineage>
</organism>
<comment type="caution">
    <text evidence="4">The sequence shown here is derived from an EMBL/GenBank/DDBJ whole genome shotgun (WGS) entry which is preliminary data.</text>
</comment>
<gene>
    <name evidence="4" type="ORF">LZ538_00590</name>
</gene>
<feature type="signal peptide" evidence="3">
    <location>
        <begin position="1"/>
        <end position="23"/>
    </location>
</feature>
<dbReference type="RefSeq" id="WP_249830061.1">
    <property type="nucleotide sequence ID" value="NZ_JAMGBE010000001.1"/>
</dbReference>
<evidence type="ECO:0000313" key="4">
    <source>
        <dbReference type="EMBL" id="MCL6728552.1"/>
    </source>
</evidence>
<sequence length="179" mass="20936">MRKVLISLAAAGSALAIGSPAAAQYFPVQQPYGYGQGYYQGYNQYGHIRALQDRINRVERNIDRLDRRNVIRERTARNLREEARSVERRLRYASGRGLSPWESNDMERRVFNLERNVRVAMGRGWRNDYGFNGYNGYTANGDYNRYYADRDRDGRNDRWEDDQGRNHDGGNGRWGDRDD</sequence>
<accession>A0ABT0RY72</accession>
<keyword evidence="5" id="KW-1185">Reference proteome</keyword>
<name>A0ABT0RY72_9SPHN</name>
<dbReference type="Proteomes" id="UP001165342">
    <property type="component" value="Unassembled WGS sequence"/>
</dbReference>
<evidence type="ECO:0000256" key="3">
    <source>
        <dbReference type="SAM" id="SignalP"/>
    </source>
</evidence>
<evidence type="ECO:0000256" key="1">
    <source>
        <dbReference type="SAM" id="Coils"/>
    </source>
</evidence>
<proteinExistence type="predicted"/>
<reference evidence="4" key="1">
    <citation type="submission" date="2022-05" db="EMBL/GenBank/DDBJ databases">
        <authorList>
            <person name="Jo J.-H."/>
            <person name="Im W.-T."/>
        </authorList>
    </citation>
    <scope>NUCLEOTIDE SEQUENCE</scope>
    <source>
        <strain evidence="4">SE220</strain>
    </source>
</reference>
<feature type="chain" id="PRO_5045130601" evidence="3">
    <location>
        <begin position="24"/>
        <end position="179"/>
    </location>
</feature>
<keyword evidence="1" id="KW-0175">Coiled coil</keyword>
<evidence type="ECO:0000313" key="5">
    <source>
        <dbReference type="Proteomes" id="UP001165342"/>
    </source>
</evidence>
<protein>
    <submittedName>
        <fullName evidence="4">Uncharacterized protein</fullName>
    </submittedName>
</protein>
<dbReference type="EMBL" id="JAMGBE010000001">
    <property type="protein sequence ID" value="MCL6728552.1"/>
    <property type="molecule type" value="Genomic_DNA"/>
</dbReference>
<evidence type="ECO:0000256" key="2">
    <source>
        <dbReference type="SAM" id="MobiDB-lite"/>
    </source>
</evidence>
<feature type="region of interest" description="Disordered" evidence="2">
    <location>
        <begin position="155"/>
        <end position="179"/>
    </location>
</feature>
<keyword evidence="3" id="KW-0732">Signal</keyword>